<dbReference type="EC" id="4.2.2.-" evidence="3"/>
<comment type="similarity">
    <text evidence="3 4">Belongs to the RlpA family.</text>
</comment>
<keyword evidence="2 3" id="KW-0961">Cell wall biogenesis/degradation</keyword>
<dbReference type="InterPro" id="IPR012997">
    <property type="entry name" value="RplA"/>
</dbReference>
<dbReference type="EMBL" id="CP007028">
    <property type="protein sequence ID" value="AHE96241.1"/>
    <property type="molecule type" value="Genomic_DNA"/>
</dbReference>
<dbReference type="SUPFAM" id="SSF50685">
    <property type="entry name" value="Barwin-like endoglucanases"/>
    <property type="match status" value="1"/>
</dbReference>
<comment type="function">
    <text evidence="3">Lytic transglycosylase with a strong preference for naked glycan strands that lack stem peptides.</text>
</comment>
<feature type="domain" description="RlpA-like protein double-psi beta-barrel" evidence="5">
    <location>
        <begin position="2"/>
        <end position="86"/>
    </location>
</feature>
<keyword evidence="1 3" id="KW-0456">Lyase</keyword>
<evidence type="ECO:0000259" key="5">
    <source>
        <dbReference type="Pfam" id="PF03330"/>
    </source>
</evidence>
<accession>W0DD65</accession>
<dbReference type="GO" id="GO:0008932">
    <property type="term" value="F:lytic endotransglycosylase activity"/>
    <property type="evidence" value="ECO:0007669"/>
    <property type="project" value="UniProtKB-UniRule"/>
</dbReference>
<dbReference type="InterPro" id="IPR036908">
    <property type="entry name" value="RlpA-like_sf"/>
</dbReference>
<dbReference type="AlphaFoldDB" id="W0DD65"/>
<dbReference type="Proteomes" id="UP000018914">
    <property type="component" value="Chromosome"/>
</dbReference>
<evidence type="ECO:0000256" key="2">
    <source>
        <dbReference type="ARBA" id="ARBA00023316"/>
    </source>
</evidence>
<protein>
    <recommendedName>
        <fullName evidence="3">Probable endolytic peptidoglycan transglycosylase RlpA</fullName>
        <ecNumber evidence="3">4.2.2.-</ecNumber>
    </recommendedName>
</protein>
<dbReference type="eggNOG" id="COG0797">
    <property type="taxonomic scope" value="Bacteria"/>
</dbReference>
<evidence type="ECO:0000313" key="6">
    <source>
        <dbReference type="EMBL" id="AHE96241.1"/>
    </source>
</evidence>
<evidence type="ECO:0000256" key="1">
    <source>
        <dbReference type="ARBA" id="ARBA00023239"/>
    </source>
</evidence>
<dbReference type="PANTHER" id="PTHR34183:SF1">
    <property type="entry name" value="ENDOLYTIC PEPTIDOGLYCAN TRANSGLYCOSYLASE RLPA"/>
    <property type="match status" value="1"/>
</dbReference>
<dbReference type="PANTHER" id="PTHR34183">
    <property type="entry name" value="ENDOLYTIC PEPTIDOGLYCAN TRANSGLYCOSYLASE RLPA"/>
    <property type="match status" value="1"/>
</dbReference>
<organism evidence="7">
    <name type="scientific">Thermocrinis ruber</name>
    <dbReference type="NCBI Taxonomy" id="75906"/>
    <lineage>
        <taxon>Bacteria</taxon>
        <taxon>Pseudomonadati</taxon>
        <taxon>Aquificota</taxon>
        <taxon>Aquificia</taxon>
        <taxon>Aquificales</taxon>
        <taxon>Aquificaceae</taxon>
        <taxon>Thermocrinis</taxon>
    </lineage>
</organism>
<dbReference type="CDD" id="cd22268">
    <property type="entry name" value="DPBB_RlpA-like"/>
    <property type="match status" value="1"/>
</dbReference>
<reference evidence="6 7" key="1">
    <citation type="submission" date="2013-12" db="EMBL/GenBank/DDBJ databases">
        <authorList>
            <consortium name="DOE Joint Genome Institute"/>
            <person name="Eisen J."/>
            <person name="Huntemann M."/>
            <person name="Han J."/>
            <person name="Chen A."/>
            <person name="Kyrpides N."/>
            <person name="Mavromatis K."/>
            <person name="Markowitz V."/>
            <person name="Palaniappan K."/>
            <person name="Ivanova N."/>
            <person name="Schaumberg A."/>
            <person name="Pati A."/>
            <person name="Liolios K."/>
            <person name="Nordberg H.P."/>
            <person name="Cantor M.N."/>
            <person name="Hua S.X."/>
            <person name="Woyke T."/>
        </authorList>
    </citation>
    <scope>NUCLEOTIDE SEQUENCE [LARGE SCALE GENOMIC DNA]</scope>
    <source>
        <strain evidence="6 7">DSM 23557</strain>
    </source>
</reference>
<evidence type="ECO:0000256" key="3">
    <source>
        <dbReference type="HAMAP-Rule" id="MF_02071"/>
    </source>
</evidence>
<dbReference type="InterPro" id="IPR034718">
    <property type="entry name" value="RlpA"/>
</dbReference>
<dbReference type="GO" id="GO:0071555">
    <property type="term" value="P:cell wall organization"/>
    <property type="evidence" value="ECO:0007669"/>
    <property type="project" value="UniProtKB-KW"/>
</dbReference>
<evidence type="ECO:0000256" key="4">
    <source>
        <dbReference type="RuleBase" id="RU003495"/>
    </source>
</evidence>
<name>W0DD65_9AQUI</name>
<dbReference type="KEGG" id="trd:THERU_05725"/>
<gene>
    <name evidence="3" type="primary">rlpA</name>
    <name evidence="6" type="ORF">THERU_05725</name>
</gene>
<sequence>MASWYGEPHHGRESSYGIIFDKDGMYAAHRELPLGTLLRVRNLKNGKEVEVKVIDRGPFKEGRVLDLSEGAARKLGMIGDGEVPVEAVVLRCGD</sequence>
<dbReference type="GO" id="GO:0000270">
    <property type="term" value="P:peptidoglycan metabolic process"/>
    <property type="evidence" value="ECO:0007669"/>
    <property type="project" value="UniProtKB-UniRule"/>
</dbReference>
<proteinExistence type="inferred from homology"/>
<dbReference type="Pfam" id="PF03330">
    <property type="entry name" value="DPBB_1"/>
    <property type="match status" value="1"/>
</dbReference>
<dbReference type="InterPro" id="IPR009009">
    <property type="entry name" value="RlpA-like_DPBB"/>
</dbReference>
<dbReference type="HOGENOM" id="CLU_042923_7_2_0"/>
<dbReference type="NCBIfam" id="TIGR00413">
    <property type="entry name" value="rlpA"/>
    <property type="match status" value="1"/>
</dbReference>
<keyword evidence="7" id="KW-1185">Reference proteome</keyword>
<dbReference type="Gene3D" id="2.40.40.10">
    <property type="entry name" value="RlpA-like domain"/>
    <property type="match status" value="1"/>
</dbReference>
<evidence type="ECO:0000313" key="7">
    <source>
        <dbReference type="Proteomes" id="UP000018914"/>
    </source>
</evidence>
<dbReference type="HAMAP" id="MF_02071">
    <property type="entry name" value="RlpA"/>
    <property type="match status" value="1"/>
</dbReference>